<keyword evidence="3" id="KW-0808">Transferase</keyword>
<evidence type="ECO:0000256" key="1">
    <source>
        <dbReference type="ARBA" id="ARBA00012513"/>
    </source>
</evidence>
<evidence type="ECO:0000256" key="2">
    <source>
        <dbReference type="ARBA" id="ARBA00022527"/>
    </source>
</evidence>
<dbReference type="EMBL" id="CP097463">
    <property type="protein sequence ID" value="WAX55332.1"/>
    <property type="molecule type" value="Genomic_DNA"/>
</dbReference>
<dbReference type="Proteomes" id="UP001164693">
    <property type="component" value="Chromosome"/>
</dbReference>
<sequence>MVDTQPRTAPPAADASVLLARRYRLGPVLGRGGMSEVLRAEDTLLGRDVAIKLFFPAAADAADPRRHSGEITLLAALNHPGLVTLFDAGTTAAVGGTERPYLVMELVAGPSLATQLRAGPLNPAQTAALAGRLAATLAYVHANGVVHRDVKPANILLEPTPDGEFAPRLADFGVARLVDSTRLTQAGMTVGTANYLSPEQAMGEPVDSSTDVYALGLVLLECLTGEVAFPGVGVAAAAARLHRDPVIPTRFGARWCELLAAMTARDPAGRPTAAAVAETLSEPLAVIEVATGTVPASAPAAADPPTALLSAPAAGSGGTKLLDRPAARRSRLGWAVAAALAVAAGVAALVLVLAQPSGTSGQTGQPQDGAPTAPAYPRVGGTLGTYLDQLEKAVGR</sequence>
<dbReference type="PROSITE" id="PS00108">
    <property type="entry name" value="PROTEIN_KINASE_ST"/>
    <property type="match status" value="1"/>
</dbReference>
<dbReference type="Pfam" id="PF00069">
    <property type="entry name" value="Pkinase"/>
    <property type="match status" value="1"/>
</dbReference>
<keyword evidence="9" id="KW-0472">Membrane</keyword>
<evidence type="ECO:0000313" key="12">
    <source>
        <dbReference type="Proteomes" id="UP001164693"/>
    </source>
</evidence>
<evidence type="ECO:0000256" key="6">
    <source>
        <dbReference type="ARBA" id="ARBA00022840"/>
    </source>
</evidence>
<feature type="domain" description="Protein kinase" evidence="10">
    <location>
        <begin position="23"/>
        <end position="285"/>
    </location>
</feature>
<evidence type="ECO:0000256" key="8">
    <source>
        <dbReference type="SAM" id="MobiDB-lite"/>
    </source>
</evidence>
<keyword evidence="9" id="KW-1133">Transmembrane helix</keyword>
<dbReference type="InterPro" id="IPR000719">
    <property type="entry name" value="Prot_kinase_dom"/>
</dbReference>
<keyword evidence="5 11" id="KW-0418">Kinase</keyword>
<protein>
    <recommendedName>
        <fullName evidence="1">non-specific serine/threonine protein kinase</fullName>
        <ecNumber evidence="1">2.7.11.1</ecNumber>
    </recommendedName>
</protein>
<gene>
    <name evidence="11" type="ORF">M6B22_12320</name>
</gene>
<dbReference type="InterPro" id="IPR008271">
    <property type="entry name" value="Ser/Thr_kinase_AS"/>
</dbReference>
<organism evidence="11 12">
    <name type="scientific">Jatrophihabitans cynanchi</name>
    <dbReference type="NCBI Taxonomy" id="2944128"/>
    <lineage>
        <taxon>Bacteria</taxon>
        <taxon>Bacillati</taxon>
        <taxon>Actinomycetota</taxon>
        <taxon>Actinomycetes</taxon>
        <taxon>Jatrophihabitantales</taxon>
        <taxon>Jatrophihabitantaceae</taxon>
        <taxon>Jatrophihabitans</taxon>
    </lineage>
</organism>
<evidence type="ECO:0000256" key="4">
    <source>
        <dbReference type="ARBA" id="ARBA00022741"/>
    </source>
</evidence>
<keyword evidence="2 11" id="KW-0723">Serine/threonine-protein kinase</keyword>
<feature type="region of interest" description="Disordered" evidence="8">
    <location>
        <begin position="358"/>
        <end position="381"/>
    </location>
</feature>
<evidence type="ECO:0000256" key="5">
    <source>
        <dbReference type="ARBA" id="ARBA00022777"/>
    </source>
</evidence>
<keyword evidence="6 7" id="KW-0067">ATP-binding</keyword>
<dbReference type="Gene3D" id="1.10.510.10">
    <property type="entry name" value="Transferase(Phosphotransferase) domain 1"/>
    <property type="match status" value="1"/>
</dbReference>
<feature type="transmembrane region" description="Helical" evidence="9">
    <location>
        <begin position="332"/>
        <end position="354"/>
    </location>
</feature>
<dbReference type="InterPro" id="IPR011009">
    <property type="entry name" value="Kinase-like_dom_sf"/>
</dbReference>
<accession>A0ABY7JRZ6</accession>
<evidence type="ECO:0000259" key="10">
    <source>
        <dbReference type="PROSITE" id="PS50011"/>
    </source>
</evidence>
<evidence type="ECO:0000256" key="9">
    <source>
        <dbReference type="SAM" id="Phobius"/>
    </source>
</evidence>
<dbReference type="InterPro" id="IPR017441">
    <property type="entry name" value="Protein_kinase_ATP_BS"/>
</dbReference>
<keyword evidence="4 7" id="KW-0547">Nucleotide-binding</keyword>
<evidence type="ECO:0000256" key="3">
    <source>
        <dbReference type="ARBA" id="ARBA00022679"/>
    </source>
</evidence>
<dbReference type="EC" id="2.7.11.1" evidence="1"/>
<dbReference type="PROSITE" id="PS50011">
    <property type="entry name" value="PROTEIN_KINASE_DOM"/>
    <property type="match status" value="1"/>
</dbReference>
<feature type="binding site" evidence="7">
    <location>
        <position position="52"/>
    </location>
    <ligand>
        <name>ATP</name>
        <dbReference type="ChEBI" id="CHEBI:30616"/>
    </ligand>
</feature>
<keyword evidence="12" id="KW-1185">Reference proteome</keyword>
<dbReference type="PANTHER" id="PTHR43289">
    <property type="entry name" value="MITOGEN-ACTIVATED PROTEIN KINASE KINASE KINASE 20-RELATED"/>
    <property type="match status" value="1"/>
</dbReference>
<dbReference type="GO" id="GO:0004674">
    <property type="term" value="F:protein serine/threonine kinase activity"/>
    <property type="evidence" value="ECO:0007669"/>
    <property type="project" value="UniProtKB-KW"/>
</dbReference>
<dbReference type="PROSITE" id="PS00107">
    <property type="entry name" value="PROTEIN_KINASE_ATP"/>
    <property type="match status" value="1"/>
</dbReference>
<evidence type="ECO:0000256" key="7">
    <source>
        <dbReference type="PROSITE-ProRule" id="PRU10141"/>
    </source>
</evidence>
<dbReference type="Gene3D" id="3.30.200.20">
    <property type="entry name" value="Phosphorylase Kinase, domain 1"/>
    <property type="match status" value="1"/>
</dbReference>
<dbReference type="SMART" id="SM00220">
    <property type="entry name" value="S_TKc"/>
    <property type="match status" value="1"/>
</dbReference>
<dbReference type="PANTHER" id="PTHR43289:SF6">
    <property type="entry name" value="SERINE_THREONINE-PROTEIN KINASE NEKL-3"/>
    <property type="match status" value="1"/>
</dbReference>
<reference evidence="11" key="1">
    <citation type="submission" date="2022-05" db="EMBL/GenBank/DDBJ databases">
        <title>Jatrophihabitans sp. SB3-54 whole genome sequence.</title>
        <authorList>
            <person name="Suh M.K."/>
            <person name="Eom M.K."/>
            <person name="Kim J.S."/>
            <person name="Kim H.S."/>
            <person name="Do H.E."/>
            <person name="Shin Y.K."/>
            <person name="Lee J.-S."/>
        </authorList>
    </citation>
    <scope>NUCLEOTIDE SEQUENCE</scope>
    <source>
        <strain evidence="11">SB3-54</strain>
    </source>
</reference>
<proteinExistence type="predicted"/>
<dbReference type="RefSeq" id="WP_269441839.1">
    <property type="nucleotide sequence ID" value="NZ_CP097463.1"/>
</dbReference>
<name>A0ABY7JRZ6_9ACTN</name>
<evidence type="ECO:0000313" key="11">
    <source>
        <dbReference type="EMBL" id="WAX55332.1"/>
    </source>
</evidence>
<dbReference type="SUPFAM" id="SSF56112">
    <property type="entry name" value="Protein kinase-like (PK-like)"/>
    <property type="match status" value="1"/>
</dbReference>
<dbReference type="CDD" id="cd14014">
    <property type="entry name" value="STKc_PknB_like"/>
    <property type="match status" value="1"/>
</dbReference>
<keyword evidence="9" id="KW-0812">Transmembrane</keyword>